<name>D8Q149_SCHCM</name>
<dbReference type="GeneID" id="9590822"/>
<sequence length="163" mass="17809">MSRLVSQNPFIALLAFASRPGASLSSLRTLTLMGSGVWMHISFWKCAECMDGLRKLHLRGKASWQPILSKELLAKMTCDSEASSCGTEPSDAMAGLTPAESMARRPLFPLLTTLKVEFEDKLPTPTLQNALDDMVASRSEARSVNGWVVARLANVEVKTVQKV</sequence>
<gene>
    <name evidence="1" type="ORF">SCHCODRAFT_11027</name>
</gene>
<organism evidence="2">
    <name type="scientific">Schizophyllum commune (strain H4-8 / FGSC 9210)</name>
    <name type="common">Split gill fungus</name>
    <dbReference type="NCBI Taxonomy" id="578458"/>
    <lineage>
        <taxon>Eukaryota</taxon>
        <taxon>Fungi</taxon>
        <taxon>Dikarya</taxon>
        <taxon>Basidiomycota</taxon>
        <taxon>Agaricomycotina</taxon>
        <taxon>Agaricomycetes</taxon>
        <taxon>Agaricomycetidae</taxon>
        <taxon>Agaricales</taxon>
        <taxon>Schizophyllaceae</taxon>
        <taxon>Schizophyllum</taxon>
    </lineage>
</organism>
<proteinExistence type="predicted"/>
<reference evidence="1 2" key="1">
    <citation type="journal article" date="2010" name="Nat. Biotechnol.">
        <title>Genome sequence of the model mushroom Schizophyllum commune.</title>
        <authorList>
            <person name="Ohm R.A."/>
            <person name="de Jong J.F."/>
            <person name="Lugones L.G."/>
            <person name="Aerts A."/>
            <person name="Kothe E."/>
            <person name="Stajich J.E."/>
            <person name="de Vries R.P."/>
            <person name="Record E."/>
            <person name="Levasseur A."/>
            <person name="Baker S.E."/>
            <person name="Bartholomew K.A."/>
            <person name="Coutinho P.M."/>
            <person name="Erdmann S."/>
            <person name="Fowler T.J."/>
            <person name="Gathman A.C."/>
            <person name="Lombard V."/>
            <person name="Henrissat B."/>
            <person name="Knabe N."/>
            <person name="Kuees U."/>
            <person name="Lilly W.W."/>
            <person name="Lindquist E."/>
            <person name="Lucas S."/>
            <person name="Magnuson J.K."/>
            <person name="Piumi F."/>
            <person name="Raudaskoski M."/>
            <person name="Salamov A."/>
            <person name="Schmutz J."/>
            <person name="Schwarze F.W.M.R."/>
            <person name="vanKuyk P.A."/>
            <person name="Horton J.S."/>
            <person name="Grigoriev I.V."/>
            <person name="Woesten H.A.B."/>
        </authorList>
    </citation>
    <scope>NUCLEOTIDE SEQUENCE [LARGE SCALE GENOMIC DNA]</scope>
    <source>
        <strain evidence="2">H4-8 / FGSC 9210</strain>
    </source>
</reference>
<dbReference type="Proteomes" id="UP000007431">
    <property type="component" value="Unassembled WGS sequence"/>
</dbReference>
<evidence type="ECO:0000313" key="1">
    <source>
        <dbReference type="EMBL" id="EFI97877.1"/>
    </source>
</evidence>
<dbReference type="InParanoid" id="D8Q149"/>
<dbReference type="KEGG" id="scm:SCHCO_02618956"/>
<dbReference type="HOGENOM" id="CLU_1628034_0_0_1"/>
<accession>D8Q149</accession>
<dbReference type="OrthoDB" id="10473343at2759"/>
<dbReference type="AlphaFoldDB" id="D8Q149"/>
<dbReference type="EMBL" id="GL377305">
    <property type="protein sequence ID" value="EFI97877.1"/>
    <property type="molecule type" value="Genomic_DNA"/>
</dbReference>
<dbReference type="VEuPathDB" id="FungiDB:SCHCODRAFT_02618956"/>
<keyword evidence="2" id="KW-1185">Reference proteome</keyword>
<evidence type="ECO:0000313" key="2">
    <source>
        <dbReference type="Proteomes" id="UP000007431"/>
    </source>
</evidence>
<protein>
    <submittedName>
        <fullName evidence="1">Expressed protein</fullName>
    </submittedName>
</protein>